<evidence type="ECO:0000313" key="3">
    <source>
        <dbReference type="Proteomes" id="UP001314229"/>
    </source>
</evidence>
<sequence length="71" mass="7626">MPDFCAACGCSNEQNIKTRSSGITFHRVLQMVEDTGTDREGEEGEAGGILPFPKNPGHCEKGKETARKTVG</sequence>
<reference evidence="2 3" key="1">
    <citation type="submission" date="2024-01" db="EMBL/GenBank/DDBJ databases">
        <authorList>
            <person name="Alioto T."/>
            <person name="Alioto T."/>
            <person name="Gomez Garrido J."/>
        </authorList>
    </citation>
    <scope>NUCLEOTIDE SEQUENCE [LARGE SCALE GENOMIC DNA]</scope>
</reference>
<protein>
    <submittedName>
        <fullName evidence="2">Uncharacterized protein</fullName>
    </submittedName>
</protein>
<dbReference type="Proteomes" id="UP001314229">
    <property type="component" value="Unassembled WGS sequence"/>
</dbReference>
<evidence type="ECO:0000256" key="1">
    <source>
        <dbReference type="SAM" id="MobiDB-lite"/>
    </source>
</evidence>
<dbReference type="AlphaFoldDB" id="A0AAV1NK50"/>
<dbReference type="EMBL" id="CAWUFR010000042">
    <property type="protein sequence ID" value="CAK6959951.1"/>
    <property type="molecule type" value="Genomic_DNA"/>
</dbReference>
<feature type="region of interest" description="Disordered" evidence="1">
    <location>
        <begin position="36"/>
        <end position="71"/>
    </location>
</feature>
<feature type="compositionally biased region" description="Basic and acidic residues" evidence="1">
    <location>
        <begin position="57"/>
        <end position="71"/>
    </location>
</feature>
<name>A0AAV1NK50_SCOSC</name>
<evidence type="ECO:0000313" key="2">
    <source>
        <dbReference type="EMBL" id="CAK6959951.1"/>
    </source>
</evidence>
<gene>
    <name evidence="2" type="ORF">FSCOSCO3_A010458</name>
</gene>
<comment type="caution">
    <text evidence="2">The sequence shown here is derived from an EMBL/GenBank/DDBJ whole genome shotgun (WGS) entry which is preliminary data.</text>
</comment>
<proteinExistence type="predicted"/>
<keyword evidence="3" id="KW-1185">Reference proteome</keyword>
<accession>A0AAV1NK50</accession>
<organism evidence="2 3">
    <name type="scientific">Scomber scombrus</name>
    <name type="common">Atlantic mackerel</name>
    <name type="synonym">Scomber vernalis</name>
    <dbReference type="NCBI Taxonomy" id="13677"/>
    <lineage>
        <taxon>Eukaryota</taxon>
        <taxon>Metazoa</taxon>
        <taxon>Chordata</taxon>
        <taxon>Craniata</taxon>
        <taxon>Vertebrata</taxon>
        <taxon>Euteleostomi</taxon>
        <taxon>Actinopterygii</taxon>
        <taxon>Neopterygii</taxon>
        <taxon>Teleostei</taxon>
        <taxon>Neoteleostei</taxon>
        <taxon>Acanthomorphata</taxon>
        <taxon>Pelagiaria</taxon>
        <taxon>Scombriformes</taxon>
        <taxon>Scombridae</taxon>
        <taxon>Scomber</taxon>
    </lineage>
</organism>